<feature type="compositionally biased region" description="Polar residues" evidence="1">
    <location>
        <begin position="11"/>
        <end position="20"/>
    </location>
</feature>
<evidence type="ECO:0000256" key="1">
    <source>
        <dbReference type="SAM" id="MobiDB-lite"/>
    </source>
</evidence>
<reference evidence="3" key="1">
    <citation type="submission" date="2005-09" db="EMBL/GenBank/DDBJ databases">
        <authorList>
            <person name="Mural R.J."/>
            <person name="Li P.W."/>
            <person name="Adams M.D."/>
            <person name="Amanatides P.G."/>
            <person name="Baden-Tillson H."/>
            <person name="Barnstead M."/>
            <person name="Chin S.H."/>
            <person name="Dew I."/>
            <person name="Evans C.A."/>
            <person name="Ferriera S."/>
            <person name="Flanigan M."/>
            <person name="Fosler C."/>
            <person name="Glodek A."/>
            <person name="Gu Z."/>
            <person name="Holt R.A."/>
            <person name="Jennings D."/>
            <person name="Kraft C.L."/>
            <person name="Lu F."/>
            <person name="Nguyen T."/>
            <person name="Nusskern D.R."/>
            <person name="Pfannkoch C.M."/>
            <person name="Sitter C."/>
            <person name="Sutton G.G."/>
            <person name="Venter J.C."/>
            <person name="Wang Z."/>
            <person name="Woodage T."/>
            <person name="Zheng X.H."/>
            <person name="Zhong F."/>
        </authorList>
    </citation>
    <scope>NUCLEOTIDE SEQUENCE [LARGE SCALE GENOMIC DNA]</scope>
    <source>
        <strain>BN</strain>
        <strain evidence="3">Sprague-Dawley</strain>
    </source>
</reference>
<name>A6JD35_RAT</name>
<gene>
    <name evidence="2" type="ORF">rCG_57105</name>
</gene>
<dbReference type="Proteomes" id="UP000234681">
    <property type="component" value="Chromosome 14"/>
</dbReference>
<dbReference type="AlphaFoldDB" id="A6JD35"/>
<feature type="region of interest" description="Disordered" evidence="1">
    <location>
        <begin position="1"/>
        <end position="20"/>
    </location>
</feature>
<dbReference type="EMBL" id="CH473981">
    <property type="protein sequence ID" value="EDL89957.1"/>
    <property type="molecule type" value="Genomic_DNA"/>
</dbReference>
<protein>
    <submittedName>
        <fullName evidence="2">RCG57105</fullName>
    </submittedName>
</protein>
<proteinExistence type="predicted"/>
<accession>A6JD35</accession>
<evidence type="ECO:0000313" key="2">
    <source>
        <dbReference type="EMBL" id="EDL89957.1"/>
    </source>
</evidence>
<evidence type="ECO:0000313" key="3">
    <source>
        <dbReference type="Proteomes" id="UP000234681"/>
    </source>
</evidence>
<organism evidence="2 3">
    <name type="scientific">Rattus norvegicus</name>
    <name type="common">Rat</name>
    <dbReference type="NCBI Taxonomy" id="10116"/>
    <lineage>
        <taxon>Eukaryota</taxon>
        <taxon>Metazoa</taxon>
        <taxon>Chordata</taxon>
        <taxon>Craniata</taxon>
        <taxon>Vertebrata</taxon>
        <taxon>Euteleostomi</taxon>
        <taxon>Mammalia</taxon>
        <taxon>Eutheria</taxon>
        <taxon>Euarchontoglires</taxon>
        <taxon>Glires</taxon>
        <taxon>Rodentia</taxon>
        <taxon>Myomorpha</taxon>
        <taxon>Muroidea</taxon>
        <taxon>Muridae</taxon>
        <taxon>Murinae</taxon>
        <taxon>Rattus</taxon>
    </lineage>
</organism>
<sequence length="20" mass="2363">MCQRKVPKRFASTQNHLFNG</sequence>